<dbReference type="Proteomes" id="UP000076722">
    <property type="component" value="Unassembled WGS sequence"/>
</dbReference>
<feature type="non-terminal residue" evidence="2">
    <location>
        <position position="1"/>
    </location>
</feature>
<organism evidence="2 3">
    <name type="scientific">Sistotremastrum niveocremeum HHB9708</name>
    <dbReference type="NCBI Taxonomy" id="1314777"/>
    <lineage>
        <taxon>Eukaryota</taxon>
        <taxon>Fungi</taxon>
        <taxon>Dikarya</taxon>
        <taxon>Basidiomycota</taxon>
        <taxon>Agaricomycotina</taxon>
        <taxon>Agaricomycetes</taxon>
        <taxon>Sistotremastrales</taxon>
        <taxon>Sistotremastraceae</taxon>
        <taxon>Sertulicium</taxon>
        <taxon>Sertulicium niveocremeum</taxon>
    </lineage>
</organism>
<feature type="transmembrane region" description="Helical" evidence="1">
    <location>
        <begin position="186"/>
        <end position="208"/>
    </location>
</feature>
<feature type="transmembrane region" description="Helical" evidence="1">
    <location>
        <begin position="237"/>
        <end position="257"/>
    </location>
</feature>
<evidence type="ECO:0000313" key="3">
    <source>
        <dbReference type="Proteomes" id="UP000076722"/>
    </source>
</evidence>
<sequence length="279" mass="31628">FWIDQTDTIKLDLPPVSSVSHLKLLLQQHYWTHVEFFPIHISIPQVMEEELIAILTHASIDASTSDLSTVPYDAEQCNTFLKLIREMPGANHFVNLRGEPNARLSRNQRLLPAPVIESTWYLKTADKLFFGSPEFYEASISEHWVDKVCYSAHWRKLMLSLIEGWKSTAIYYGEVIRSASLYVAQLSCFVSLLFSLTSFTSSILLIYYHKGQVENSASATVEYLEGAWHEDYGLQPLAILFALPWGFLLWSLLALGIRIVTSAFASTTSVVEFVSLILS</sequence>
<keyword evidence="1" id="KW-0812">Transmembrane</keyword>
<proteinExistence type="predicted"/>
<protein>
    <submittedName>
        <fullName evidence="2">Uncharacterized protein</fullName>
    </submittedName>
</protein>
<keyword evidence="1" id="KW-0472">Membrane</keyword>
<gene>
    <name evidence="2" type="ORF">SISNIDRAFT_385642</name>
</gene>
<reference evidence="2 3" key="1">
    <citation type="journal article" date="2016" name="Mol. Biol. Evol.">
        <title>Comparative Genomics of Early-Diverging Mushroom-Forming Fungi Provides Insights into the Origins of Lignocellulose Decay Capabilities.</title>
        <authorList>
            <person name="Nagy L.G."/>
            <person name="Riley R."/>
            <person name="Tritt A."/>
            <person name="Adam C."/>
            <person name="Daum C."/>
            <person name="Floudas D."/>
            <person name="Sun H."/>
            <person name="Yadav J.S."/>
            <person name="Pangilinan J."/>
            <person name="Larsson K.H."/>
            <person name="Matsuura K."/>
            <person name="Barry K."/>
            <person name="Labutti K."/>
            <person name="Kuo R."/>
            <person name="Ohm R.A."/>
            <person name="Bhattacharya S.S."/>
            <person name="Shirouzu T."/>
            <person name="Yoshinaga Y."/>
            <person name="Martin F.M."/>
            <person name="Grigoriev I.V."/>
            <person name="Hibbett D.S."/>
        </authorList>
    </citation>
    <scope>NUCLEOTIDE SEQUENCE [LARGE SCALE GENOMIC DNA]</scope>
    <source>
        <strain evidence="2 3">HHB9708</strain>
    </source>
</reference>
<evidence type="ECO:0000313" key="2">
    <source>
        <dbReference type="EMBL" id="KZS86531.1"/>
    </source>
</evidence>
<dbReference type="AlphaFoldDB" id="A0A164MAM2"/>
<keyword evidence="3" id="KW-1185">Reference proteome</keyword>
<dbReference type="STRING" id="1314777.A0A164MAM2"/>
<keyword evidence="1" id="KW-1133">Transmembrane helix</keyword>
<dbReference type="EMBL" id="KV419488">
    <property type="protein sequence ID" value="KZS86531.1"/>
    <property type="molecule type" value="Genomic_DNA"/>
</dbReference>
<name>A0A164MAM2_9AGAM</name>
<feature type="non-terminal residue" evidence="2">
    <location>
        <position position="279"/>
    </location>
</feature>
<accession>A0A164MAM2</accession>
<evidence type="ECO:0000256" key="1">
    <source>
        <dbReference type="SAM" id="Phobius"/>
    </source>
</evidence>
<dbReference type="OrthoDB" id="2674421at2759"/>